<feature type="non-terminal residue" evidence="13">
    <location>
        <position position="1"/>
    </location>
</feature>
<dbReference type="AlphaFoldDB" id="A0A381NDR4"/>
<evidence type="ECO:0000256" key="10">
    <source>
        <dbReference type="ARBA" id="ARBA00023303"/>
    </source>
</evidence>
<evidence type="ECO:0000256" key="3">
    <source>
        <dbReference type="ARBA" id="ARBA00022538"/>
    </source>
</evidence>
<dbReference type="EMBL" id="UINC01000233">
    <property type="protein sequence ID" value="SUZ51673.1"/>
    <property type="molecule type" value="Genomic_DNA"/>
</dbReference>
<feature type="domain" description="Ion transport" evidence="12">
    <location>
        <begin position="8"/>
        <end position="135"/>
    </location>
</feature>
<dbReference type="Gene3D" id="1.10.287.70">
    <property type="match status" value="1"/>
</dbReference>
<evidence type="ECO:0000256" key="2">
    <source>
        <dbReference type="ARBA" id="ARBA00022448"/>
    </source>
</evidence>
<dbReference type="InterPro" id="IPR028325">
    <property type="entry name" value="VG_K_chnl"/>
</dbReference>
<evidence type="ECO:0000256" key="6">
    <source>
        <dbReference type="ARBA" id="ARBA00022958"/>
    </source>
</evidence>
<dbReference type="Pfam" id="PF00520">
    <property type="entry name" value="Ion_trans"/>
    <property type="match status" value="1"/>
</dbReference>
<feature type="transmembrane region" description="Helical" evidence="11">
    <location>
        <begin position="105"/>
        <end position="125"/>
    </location>
</feature>
<keyword evidence="9 11" id="KW-0472">Membrane</keyword>
<dbReference type="PANTHER" id="PTHR11537">
    <property type="entry name" value="VOLTAGE-GATED POTASSIUM CHANNEL"/>
    <property type="match status" value="1"/>
</dbReference>
<feature type="transmembrane region" description="Helical" evidence="11">
    <location>
        <begin position="79"/>
        <end position="99"/>
    </location>
</feature>
<dbReference type="InterPro" id="IPR005821">
    <property type="entry name" value="Ion_trans_dom"/>
</dbReference>
<name>A0A381NDR4_9ZZZZ</name>
<organism evidence="13">
    <name type="scientific">marine metagenome</name>
    <dbReference type="NCBI Taxonomy" id="408172"/>
    <lineage>
        <taxon>unclassified sequences</taxon>
        <taxon>metagenomes</taxon>
        <taxon>ecological metagenomes</taxon>
    </lineage>
</organism>
<keyword evidence="4 11" id="KW-0812">Transmembrane</keyword>
<keyword evidence="5" id="KW-0631">Potassium channel</keyword>
<evidence type="ECO:0000256" key="11">
    <source>
        <dbReference type="SAM" id="Phobius"/>
    </source>
</evidence>
<sequence>VGAHVETLMAIRALRILRIFRVLHISRYIGESNFLVRALLLSRAKIIIFLLFVVIMCIVFGTIMYLVEGPEAGFNNIPTSIYWCIVTITTVGYGDIAPITELGQFIASLLMILGYGIIAVPTGIISAEMVQRRKQVDVNTKVCSECLNDKHKDNATFCHQCGSSLVDEQ</sequence>
<evidence type="ECO:0000256" key="5">
    <source>
        <dbReference type="ARBA" id="ARBA00022826"/>
    </source>
</evidence>
<accession>A0A381NDR4</accession>
<evidence type="ECO:0000259" key="12">
    <source>
        <dbReference type="Pfam" id="PF00520"/>
    </source>
</evidence>
<comment type="subcellular location">
    <subcellularLocation>
        <location evidence="1">Membrane</location>
        <topology evidence="1">Multi-pass membrane protein</topology>
    </subcellularLocation>
</comment>
<protein>
    <recommendedName>
        <fullName evidence="12">Ion transport domain-containing protein</fullName>
    </recommendedName>
</protein>
<proteinExistence type="predicted"/>
<dbReference type="PRINTS" id="PR00169">
    <property type="entry name" value="KCHANNEL"/>
</dbReference>
<dbReference type="GO" id="GO:0001508">
    <property type="term" value="P:action potential"/>
    <property type="evidence" value="ECO:0007669"/>
    <property type="project" value="TreeGrafter"/>
</dbReference>
<keyword evidence="8" id="KW-0406">Ion transport</keyword>
<keyword evidence="7 11" id="KW-1133">Transmembrane helix</keyword>
<evidence type="ECO:0000256" key="8">
    <source>
        <dbReference type="ARBA" id="ARBA00023065"/>
    </source>
</evidence>
<keyword evidence="3" id="KW-0633">Potassium transport</keyword>
<gene>
    <name evidence="13" type="ORF">METZ01_LOCUS4527</name>
</gene>
<dbReference type="GO" id="GO:0005249">
    <property type="term" value="F:voltage-gated potassium channel activity"/>
    <property type="evidence" value="ECO:0007669"/>
    <property type="project" value="InterPro"/>
</dbReference>
<feature type="transmembrane region" description="Helical" evidence="11">
    <location>
        <begin position="46"/>
        <end position="67"/>
    </location>
</feature>
<evidence type="ECO:0000256" key="1">
    <source>
        <dbReference type="ARBA" id="ARBA00004141"/>
    </source>
</evidence>
<dbReference type="GO" id="GO:0008076">
    <property type="term" value="C:voltage-gated potassium channel complex"/>
    <property type="evidence" value="ECO:0007669"/>
    <property type="project" value="InterPro"/>
</dbReference>
<reference evidence="13" key="1">
    <citation type="submission" date="2018-05" db="EMBL/GenBank/DDBJ databases">
        <authorList>
            <person name="Lanie J.A."/>
            <person name="Ng W.-L."/>
            <person name="Kazmierczak K.M."/>
            <person name="Andrzejewski T.M."/>
            <person name="Davidsen T.M."/>
            <person name="Wayne K.J."/>
            <person name="Tettelin H."/>
            <person name="Glass J.I."/>
            <person name="Rusch D."/>
            <person name="Podicherti R."/>
            <person name="Tsui H.-C.T."/>
            <person name="Winkler M.E."/>
        </authorList>
    </citation>
    <scope>NUCLEOTIDE SEQUENCE</scope>
</reference>
<keyword evidence="6" id="KW-0630">Potassium</keyword>
<evidence type="ECO:0000256" key="9">
    <source>
        <dbReference type="ARBA" id="ARBA00023136"/>
    </source>
</evidence>
<evidence type="ECO:0000256" key="4">
    <source>
        <dbReference type="ARBA" id="ARBA00022692"/>
    </source>
</evidence>
<evidence type="ECO:0000313" key="13">
    <source>
        <dbReference type="EMBL" id="SUZ51673.1"/>
    </source>
</evidence>
<dbReference type="PANTHER" id="PTHR11537:SF254">
    <property type="entry name" value="POTASSIUM VOLTAGE-GATED CHANNEL PROTEIN SHAB"/>
    <property type="match status" value="1"/>
</dbReference>
<dbReference type="SUPFAM" id="SSF81324">
    <property type="entry name" value="Voltage-gated potassium channels"/>
    <property type="match status" value="1"/>
</dbReference>
<keyword evidence="10" id="KW-0407">Ion channel</keyword>
<evidence type="ECO:0000256" key="7">
    <source>
        <dbReference type="ARBA" id="ARBA00022989"/>
    </source>
</evidence>
<keyword evidence="2" id="KW-0813">Transport</keyword>